<dbReference type="AlphaFoldDB" id="A0A8J2PV70"/>
<evidence type="ECO:0000313" key="2">
    <source>
        <dbReference type="EMBL" id="CAG7838650.1"/>
    </source>
</evidence>
<dbReference type="EMBL" id="CAJVCH010571833">
    <property type="protein sequence ID" value="CAG7838650.1"/>
    <property type="molecule type" value="Genomic_DNA"/>
</dbReference>
<protein>
    <submittedName>
        <fullName evidence="2">Uncharacterized protein</fullName>
    </submittedName>
</protein>
<accession>A0A8J2PV70</accession>
<gene>
    <name evidence="2" type="ORF">AFUS01_LOCUS47595</name>
</gene>
<sequence length="228" mass="26399">MDAELKLRIDSDKLAFYRAKYAVGCNQILSAEVLLQMGEYAKASRKLLKAVEALGESNELRERIKICEEKNIEVGTCIDNAIKVSDPIYQENMRLKLRVKDLERRLEIQDDIRQSSYGAACEAFRTGNYEDCSQFIKQLLHIDPKFTAGRVLKWELKLVKKNVISLRDAITSKDRFLRNLQILPPMELWKFQSEEFIEGPSRGNTDTTSDEVNEEHFYPSPCKRIKEC</sequence>
<keyword evidence="3" id="KW-1185">Reference proteome</keyword>
<keyword evidence="1" id="KW-0175">Coiled coil</keyword>
<comment type="caution">
    <text evidence="2">The sequence shown here is derived from an EMBL/GenBank/DDBJ whole genome shotgun (WGS) entry which is preliminary data.</text>
</comment>
<evidence type="ECO:0000256" key="1">
    <source>
        <dbReference type="SAM" id="Coils"/>
    </source>
</evidence>
<feature type="coiled-coil region" evidence="1">
    <location>
        <begin position="50"/>
        <end position="112"/>
    </location>
</feature>
<dbReference type="Proteomes" id="UP000708208">
    <property type="component" value="Unassembled WGS sequence"/>
</dbReference>
<proteinExistence type="predicted"/>
<organism evidence="2 3">
    <name type="scientific">Allacma fusca</name>
    <dbReference type="NCBI Taxonomy" id="39272"/>
    <lineage>
        <taxon>Eukaryota</taxon>
        <taxon>Metazoa</taxon>
        <taxon>Ecdysozoa</taxon>
        <taxon>Arthropoda</taxon>
        <taxon>Hexapoda</taxon>
        <taxon>Collembola</taxon>
        <taxon>Symphypleona</taxon>
        <taxon>Sminthuridae</taxon>
        <taxon>Allacma</taxon>
    </lineage>
</organism>
<name>A0A8J2PV70_9HEXA</name>
<evidence type="ECO:0000313" key="3">
    <source>
        <dbReference type="Proteomes" id="UP000708208"/>
    </source>
</evidence>
<reference evidence="2" key="1">
    <citation type="submission" date="2021-06" db="EMBL/GenBank/DDBJ databases">
        <authorList>
            <person name="Hodson N. C."/>
            <person name="Mongue J. A."/>
            <person name="Jaron S. K."/>
        </authorList>
    </citation>
    <scope>NUCLEOTIDE SEQUENCE</scope>
</reference>